<comment type="subcellular location">
    <subcellularLocation>
        <location evidence="1">Membrane</location>
        <topology evidence="1">Single-pass type I membrane protein</topology>
    </subcellularLocation>
</comment>
<feature type="transmembrane region" description="Helical" evidence="10">
    <location>
        <begin position="549"/>
        <end position="572"/>
    </location>
</feature>
<dbReference type="AlphaFoldDB" id="A0A9Q0E230"/>
<organism evidence="13 14">
    <name type="scientific">Muraenolepis orangiensis</name>
    <name type="common">Patagonian moray cod</name>
    <dbReference type="NCBI Taxonomy" id="630683"/>
    <lineage>
        <taxon>Eukaryota</taxon>
        <taxon>Metazoa</taxon>
        <taxon>Chordata</taxon>
        <taxon>Craniata</taxon>
        <taxon>Vertebrata</taxon>
        <taxon>Euteleostomi</taxon>
        <taxon>Actinopterygii</taxon>
        <taxon>Neopterygii</taxon>
        <taxon>Teleostei</taxon>
        <taxon>Neoteleostei</taxon>
        <taxon>Acanthomorphata</taxon>
        <taxon>Zeiogadaria</taxon>
        <taxon>Gadariae</taxon>
        <taxon>Gadiformes</taxon>
        <taxon>Muraenolepidoidei</taxon>
        <taxon>Muraenolepididae</taxon>
        <taxon>Muraenolepis</taxon>
    </lineage>
</organism>
<keyword evidence="5" id="KW-0677">Repeat</keyword>
<reference evidence="13" key="1">
    <citation type="submission" date="2022-07" db="EMBL/GenBank/DDBJ databases">
        <title>Chromosome-level genome of Muraenolepis orangiensis.</title>
        <authorList>
            <person name="Kim J."/>
        </authorList>
    </citation>
    <scope>NUCLEOTIDE SEQUENCE</scope>
    <source>
        <strain evidence="13">KU_S4_2022</strain>
        <tissue evidence="13">Muscle</tissue>
    </source>
</reference>
<evidence type="ECO:0000313" key="13">
    <source>
        <dbReference type="EMBL" id="KAJ3597380.1"/>
    </source>
</evidence>
<comment type="similarity">
    <text evidence="2">Belongs to the type I cytokine receptor family. Type 2 subfamily.</text>
</comment>
<dbReference type="PANTHER" id="PTHR48423:SF1">
    <property type="entry name" value="INTERLEUKIN-27 RECEPTOR SUBUNIT ALPHA"/>
    <property type="match status" value="1"/>
</dbReference>
<dbReference type="CDD" id="cd00063">
    <property type="entry name" value="FN3"/>
    <property type="match status" value="2"/>
</dbReference>
<feature type="signal peptide" evidence="11">
    <location>
        <begin position="1"/>
        <end position="18"/>
    </location>
</feature>
<comment type="caution">
    <text evidence="13">The sequence shown here is derived from an EMBL/GenBank/DDBJ whole genome shotgun (WGS) entry which is preliminary data.</text>
</comment>
<name>A0A9Q0E230_9TELE</name>
<dbReference type="SUPFAM" id="SSF49265">
    <property type="entry name" value="Fibronectin type III"/>
    <property type="match status" value="3"/>
</dbReference>
<evidence type="ECO:0000313" key="14">
    <source>
        <dbReference type="Proteomes" id="UP001148018"/>
    </source>
</evidence>
<evidence type="ECO:0000256" key="5">
    <source>
        <dbReference type="ARBA" id="ARBA00022737"/>
    </source>
</evidence>
<proteinExistence type="inferred from homology"/>
<dbReference type="InterPro" id="IPR036116">
    <property type="entry name" value="FN3_sf"/>
</dbReference>
<dbReference type="Gene3D" id="2.60.40.10">
    <property type="entry name" value="Immunoglobulins"/>
    <property type="match status" value="4"/>
</dbReference>
<keyword evidence="14" id="KW-1185">Reference proteome</keyword>
<evidence type="ECO:0000256" key="6">
    <source>
        <dbReference type="ARBA" id="ARBA00022989"/>
    </source>
</evidence>
<keyword evidence="9" id="KW-0325">Glycoprotein</keyword>
<evidence type="ECO:0000256" key="4">
    <source>
        <dbReference type="ARBA" id="ARBA00022729"/>
    </source>
</evidence>
<dbReference type="Proteomes" id="UP001148018">
    <property type="component" value="Unassembled WGS sequence"/>
</dbReference>
<feature type="domain" description="Fibronectin type-III" evidence="12">
    <location>
        <begin position="202"/>
        <end position="293"/>
    </location>
</feature>
<evidence type="ECO:0000256" key="1">
    <source>
        <dbReference type="ARBA" id="ARBA00004479"/>
    </source>
</evidence>
<keyword evidence="4 11" id="KW-0732">Signal</keyword>
<dbReference type="InterPro" id="IPR003961">
    <property type="entry name" value="FN3_dom"/>
</dbReference>
<keyword evidence="3 10" id="KW-0812">Transmembrane</keyword>
<dbReference type="Pfam" id="PF00041">
    <property type="entry name" value="fn3"/>
    <property type="match status" value="1"/>
</dbReference>
<dbReference type="OrthoDB" id="9887129at2759"/>
<evidence type="ECO:0000256" key="8">
    <source>
        <dbReference type="ARBA" id="ARBA00023170"/>
    </source>
</evidence>
<evidence type="ECO:0000256" key="9">
    <source>
        <dbReference type="ARBA" id="ARBA00023180"/>
    </source>
</evidence>
<protein>
    <recommendedName>
        <fullName evidence="12">Fibronectin type-III domain-containing protein</fullName>
    </recommendedName>
</protein>
<gene>
    <name evidence="13" type="ORF">NHX12_000907</name>
</gene>
<dbReference type="PROSITE" id="PS50853">
    <property type="entry name" value="FN3"/>
    <property type="match status" value="2"/>
</dbReference>
<dbReference type="GO" id="GO:0005886">
    <property type="term" value="C:plasma membrane"/>
    <property type="evidence" value="ECO:0007669"/>
    <property type="project" value="UniProtKB-ARBA"/>
</dbReference>
<accession>A0A9Q0E230</accession>
<evidence type="ECO:0000259" key="12">
    <source>
        <dbReference type="PROSITE" id="PS50853"/>
    </source>
</evidence>
<feature type="chain" id="PRO_5040255657" description="Fibronectin type-III domain-containing protein" evidence="11">
    <location>
        <begin position="19"/>
        <end position="736"/>
    </location>
</feature>
<dbReference type="EMBL" id="JANIIK010000109">
    <property type="protein sequence ID" value="KAJ3597380.1"/>
    <property type="molecule type" value="Genomic_DNA"/>
</dbReference>
<dbReference type="InterPro" id="IPR052672">
    <property type="entry name" value="Type1_Cytokine_Rcpt_Type2"/>
</dbReference>
<evidence type="ECO:0000256" key="2">
    <source>
        <dbReference type="ARBA" id="ARBA00008921"/>
    </source>
</evidence>
<keyword evidence="6 10" id="KW-1133">Transmembrane helix</keyword>
<evidence type="ECO:0000256" key="3">
    <source>
        <dbReference type="ARBA" id="ARBA00022692"/>
    </source>
</evidence>
<evidence type="ECO:0000256" key="10">
    <source>
        <dbReference type="SAM" id="Phobius"/>
    </source>
</evidence>
<feature type="domain" description="Fibronectin type-III" evidence="12">
    <location>
        <begin position="449"/>
        <end position="546"/>
    </location>
</feature>
<dbReference type="InterPro" id="IPR013783">
    <property type="entry name" value="Ig-like_fold"/>
</dbReference>
<keyword evidence="8" id="KW-0675">Receptor</keyword>
<dbReference type="SMART" id="SM00060">
    <property type="entry name" value="FN3"/>
    <property type="match status" value="3"/>
</dbReference>
<evidence type="ECO:0000256" key="11">
    <source>
        <dbReference type="SAM" id="SignalP"/>
    </source>
</evidence>
<evidence type="ECO:0000256" key="7">
    <source>
        <dbReference type="ARBA" id="ARBA00023136"/>
    </source>
</evidence>
<sequence>MTPAWVPLMSALLVIATAATHEGELIRCAEVRTSGLLVVFGSAVTASCAVRTDCPLLGGRVTNIELYLGNVTAVVANFNQSRGSVTCCVHAAPCQLVGGVVVQAGFPPVAPGRVSCQTNLTTPSTMTCSWDPGHQETLMPTQYKLGQNRSYDVPVGVQRVVLPRSDFAFYVEMTVWVTASNALGEATSDPITVEPLSSAKFPPPYLQRAVARRYGCLQLTWNLQHFMSPNKMTLEAQVRPSQTSTWTLATVRSKSVVCDLLHGTQYQVQIRTCYQGSPWSDWSESQTGFTLEKAPVGPLDYWMKIPKERKDKFLAYRLFWKPSSQFRSNGRVLSYTVSDPWGRQVCSTAASSCDLRLKTQWKKCTTTEPGCTGSGLPGSGVTDYVVEWRPLLETDSSRLLFELANRNQSSVLLTGHFEPYQPYEVSVYPRFEDAVGLPKRATFYTRQKAPSSVPDLKVRSRWLSYVELTWEELPLQERNGIISSYQLYYWDDPKHINVVACDVDNQRVVLKGLSKGTSYSVFLMVSTSGGDRNGSVITLRASAADGVDIAVLVALSFIGFSLITLIMFSTCLKYQKCSIKSWTSDMLEELSWGWDHEEPPVMHLSHLSLMDVSEKAIQRWSSSENTSDLGDSLCSSPLTPTFPEMPCGSVSYATIICTCPYAGQPANQVPTYLRSESTQPLLESENYQNMATDDDVKALEPFFFGQADGSGEEAGSDRGWEEFPMLRALALVNTPE</sequence>
<dbReference type="PANTHER" id="PTHR48423">
    <property type="entry name" value="INTERLEUKIN-27 RECEPTOR SUBUNIT ALPHA"/>
    <property type="match status" value="1"/>
</dbReference>
<keyword evidence="7 10" id="KW-0472">Membrane</keyword>